<evidence type="ECO:0000313" key="20">
    <source>
        <dbReference type="Proteomes" id="UP000283616"/>
    </source>
</evidence>
<dbReference type="Gene3D" id="3.90.70.10">
    <property type="entry name" value="Cysteine proteinases"/>
    <property type="match status" value="1"/>
</dbReference>
<evidence type="ECO:0000313" key="17">
    <source>
        <dbReference type="EMBL" id="RHL61672.1"/>
    </source>
</evidence>
<dbReference type="GeneID" id="60925466"/>
<name>A0A0P0EV96_BACT4</name>
<feature type="transmembrane region" description="Helical" evidence="11">
    <location>
        <begin position="397"/>
        <end position="419"/>
    </location>
</feature>
<evidence type="ECO:0000256" key="6">
    <source>
        <dbReference type="ARBA" id="ARBA00022840"/>
    </source>
</evidence>
<dbReference type="Gene3D" id="3.40.50.300">
    <property type="entry name" value="P-loop containing nucleotide triphosphate hydrolases"/>
    <property type="match status" value="1"/>
</dbReference>
<gene>
    <name evidence="17" type="ORF">DW011_06735</name>
    <name evidence="16" type="ORF">GAN91_27820</name>
    <name evidence="15" type="ORF">GAO51_05395</name>
    <name evidence="18" type="ORF">KQP68_18115</name>
    <name evidence="19" type="ORF">KQP74_16920</name>
</gene>
<feature type="transmembrane region" description="Helical" evidence="11">
    <location>
        <begin position="313"/>
        <end position="332"/>
    </location>
</feature>
<evidence type="ECO:0000313" key="18">
    <source>
        <dbReference type="EMBL" id="UYU65476.1"/>
    </source>
</evidence>
<dbReference type="Gene3D" id="1.20.1560.10">
    <property type="entry name" value="ABC transporter type 1, transmembrane domain"/>
    <property type="match status" value="1"/>
</dbReference>
<evidence type="ECO:0000256" key="1">
    <source>
        <dbReference type="ARBA" id="ARBA00004651"/>
    </source>
</evidence>
<keyword evidence="5" id="KW-0547">Nucleotide-binding</keyword>
<protein>
    <submittedName>
        <fullName evidence="15">Peptidase domain-containing ABC transporter</fullName>
    </submittedName>
</protein>
<evidence type="ECO:0000256" key="3">
    <source>
        <dbReference type="ARBA" id="ARBA00022475"/>
    </source>
</evidence>
<keyword evidence="7" id="KW-0653">Protein transport</keyword>
<evidence type="ECO:0000256" key="5">
    <source>
        <dbReference type="ARBA" id="ARBA00022741"/>
    </source>
</evidence>
<feature type="domain" description="ABC transporter" evidence="12">
    <location>
        <begin position="490"/>
        <end position="725"/>
    </location>
</feature>
<dbReference type="EMBL" id="WCRY01000064">
    <property type="protein sequence ID" value="KAB4468880.1"/>
    <property type="molecule type" value="Genomic_DNA"/>
</dbReference>
<reference evidence="18 23" key="3">
    <citation type="submission" date="2021-06" db="EMBL/GenBank/DDBJ databases">
        <title>Interrogation of the integrated mobile genetic elements in gut-associated Bacteroides with a consensus prediction approach.</title>
        <authorList>
            <person name="Campbell D.E."/>
            <person name="Leigh J.R."/>
            <person name="Kim T."/>
            <person name="England W."/>
            <person name="Whitaker R.J."/>
            <person name="Degnan P.H."/>
        </authorList>
    </citation>
    <scope>NUCLEOTIDE SEQUENCE [LARGE SCALE GENOMIC DNA]</scope>
    <source>
        <strain evidence="19">VPI-3443</strain>
        <strain evidence="18 23">WAL8669</strain>
    </source>
</reference>
<feature type="transmembrane region" description="Helical" evidence="11">
    <location>
        <begin position="171"/>
        <end position="189"/>
    </location>
</feature>
<dbReference type="InterPro" id="IPR003439">
    <property type="entry name" value="ABC_transporter-like_ATP-bd"/>
</dbReference>
<dbReference type="Proteomes" id="UP001162960">
    <property type="component" value="Chromosome"/>
</dbReference>
<dbReference type="EMBL" id="QROV01000006">
    <property type="protein sequence ID" value="RHL61672.1"/>
    <property type="molecule type" value="Genomic_DNA"/>
</dbReference>
<keyword evidence="10" id="KW-0080">Bacteriocin transport</keyword>
<dbReference type="GO" id="GO:0140359">
    <property type="term" value="F:ABC-type transporter activity"/>
    <property type="evidence" value="ECO:0007669"/>
    <property type="project" value="InterPro"/>
</dbReference>
<dbReference type="EMBL" id="WCSY01000004">
    <property type="protein sequence ID" value="KAB4314793.1"/>
    <property type="molecule type" value="Genomic_DNA"/>
</dbReference>
<dbReference type="InterPro" id="IPR036640">
    <property type="entry name" value="ABC1_TM_sf"/>
</dbReference>
<accession>A0A0P0EV96</accession>
<dbReference type="KEGG" id="btho:Btheta7330_03814"/>
<dbReference type="PANTHER" id="PTHR24221">
    <property type="entry name" value="ATP-BINDING CASSETTE SUB-FAMILY B"/>
    <property type="match status" value="1"/>
</dbReference>
<evidence type="ECO:0000313" key="22">
    <source>
        <dbReference type="Proteomes" id="UP000440614"/>
    </source>
</evidence>
<dbReference type="RefSeq" id="WP_008759963.1">
    <property type="nucleotide sequence ID" value="NZ_AP022660.1"/>
</dbReference>
<evidence type="ECO:0000256" key="2">
    <source>
        <dbReference type="ARBA" id="ARBA00022448"/>
    </source>
</evidence>
<dbReference type="Pfam" id="PF00005">
    <property type="entry name" value="ABC_tran"/>
    <property type="match status" value="1"/>
</dbReference>
<sequence length="741" mass="84930">MQTRQFPWEYQMDAKDCGPACIKMIAKYYGKYYSLQYLRDLCGITREGVSFLDISYAAEKIGLRTVAVKATMENLTNRIPLPCIIHWDQHHFIVVYKTKKGKIYVSDPAKGLLSYPEEDFKDRWYKEGEEFGMLMVLEPMANFKQIEAHERIERFKSFENLLNYFTPYKKAFGILFAIMLIATGLQAVLPFISKSVIDIGIYTQDISFIYMMLIGNIVLLLSITLSNVLRDWVLLHVSTRVNISLISDYLIKLMKLPVTFFENKLVGDILQRAGDHERIRSFVMNNSLGMFFSIITFVVFSIILLIYNPMIFFIFIAGSGIYVAWIFTFLSIRKKLDWEYFELNAKNQSYWVETIENVQEIKINNYEDLKRWKWEAIQARIYRLNLKVLKINNAQSLGAQFINSMMNIAVTFYCAIAVINGDITFGVMISTQFIIGMLNGPVAQLVSFIQSAQYAKISFMRINEIHQLKDEDDSSPVISNSLSLPVDKSLYLKNVSFQYSRNAPLVLKNITLQIPKGKVTAIVGDSGCGKSTLLKLLLRLYMPSYGEICMGDMNVNNISLRNWRAKCGCVMQDGKLFNDTIQNNIVLDDANIDYEALQKAVEVANISHEIEAMPQGYQTMIGEMGRGLSGGQRQRVLIARALYKDPDYLFLDEATNALDTINEQKIVRALNNVFKNRTVIVVAHRLSTIRRADQIIVLKAGMIIETGNHQSLMTNKQYYYNLIQSQYEPETNTFSTEESAD</sequence>
<keyword evidence="9 11" id="KW-0472">Membrane</keyword>
<dbReference type="GO" id="GO:0005524">
    <property type="term" value="F:ATP binding"/>
    <property type="evidence" value="ECO:0007669"/>
    <property type="project" value="UniProtKB-KW"/>
</dbReference>
<dbReference type="OMA" id="QSYWVET"/>
<dbReference type="InterPro" id="IPR005074">
    <property type="entry name" value="Peptidase_C39"/>
</dbReference>
<reference evidence="17 20" key="1">
    <citation type="submission" date="2018-08" db="EMBL/GenBank/DDBJ databases">
        <title>A genome reference for cultivated species of the human gut microbiota.</title>
        <authorList>
            <person name="Zou Y."/>
            <person name="Xue W."/>
            <person name="Luo G."/>
        </authorList>
    </citation>
    <scope>NUCLEOTIDE SEQUENCE [LARGE SCALE GENOMIC DNA]</scope>
    <source>
        <strain evidence="17 20">AF37-12</strain>
    </source>
</reference>
<dbReference type="InterPro" id="IPR039421">
    <property type="entry name" value="Type_1_exporter"/>
</dbReference>
<dbReference type="GO" id="GO:0008233">
    <property type="term" value="F:peptidase activity"/>
    <property type="evidence" value="ECO:0007669"/>
    <property type="project" value="InterPro"/>
</dbReference>
<dbReference type="Pfam" id="PF00664">
    <property type="entry name" value="ABC_membrane"/>
    <property type="match status" value="1"/>
</dbReference>
<dbReference type="PROSITE" id="PS50990">
    <property type="entry name" value="PEPTIDASE_C39"/>
    <property type="match status" value="1"/>
</dbReference>
<proteinExistence type="predicted"/>
<evidence type="ECO:0000313" key="15">
    <source>
        <dbReference type="EMBL" id="KAB4314793.1"/>
    </source>
</evidence>
<dbReference type="InterPro" id="IPR003593">
    <property type="entry name" value="AAA+_ATPase"/>
</dbReference>
<dbReference type="InterPro" id="IPR011527">
    <property type="entry name" value="ABC1_TM_dom"/>
</dbReference>
<evidence type="ECO:0000256" key="7">
    <source>
        <dbReference type="ARBA" id="ARBA00022927"/>
    </source>
</evidence>
<dbReference type="SUPFAM" id="SSF90123">
    <property type="entry name" value="ABC transporter transmembrane region"/>
    <property type="match status" value="1"/>
</dbReference>
<evidence type="ECO:0000313" key="21">
    <source>
        <dbReference type="Proteomes" id="UP000436858"/>
    </source>
</evidence>
<dbReference type="PROSITE" id="PS50893">
    <property type="entry name" value="ABC_TRANSPORTER_2"/>
    <property type="match status" value="1"/>
</dbReference>
<dbReference type="SUPFAM" id="SSF52540">
    <property type="entry name" value="P-loop containing nucleoside triphosphate hydrolases"/>
    <property type="match status" value="1"/>
</dbReference>
<dbReference type="EMBL" id="CP083680">
    <property type="protein sequence ID" value="UYU65476.1"/>
    <property type="molecule type" value="Genomic_DNA"/>
</dbReference>
<evidence type="ECO:0000313" key="16">
    <source>
        <dbReference type="EMBL" id="KAB4468880.1"/>
    </source>
</evidence>
<dbReference type="GO" id="GO:0006508">
    <property type="term" value="P:proteolysis"/>
    <property type="evidence" value="ECO:0007669"/>
    <property type="project" value="InterPro"/>
</dbReference>
<evidence type="ECO:0000313" key="19">
    <source>
        <dbReference type="EMBL" id="UYU89621.1"/>
    </source>
</evidence>
<feature type="domain" description="ABC transmembrane type-1" evidence="13">
    <location>
        <begin position="174"/>
        <end position="453"/>
    </location>
</feature>
<dbReference type="GO" id="GO:0015031">
    <property type="term" value="P:protein transport"/>
    <property type="evidence" value="ECO:0007669"/>
    <property type="project" value="UniProtKB-KW"/>
</dbReference>
<evidence type="ECO:0000313" key="23">
    <source>
        <dbReference type="Proteomes" id="UP001156218"/>
    </source>
</evidence>
<keyword evidence="4 11" id="KW-0812">Transmembrane</keyword>
<dbReference type="Proteomes" id="UP000283616">
    <property type="component" value="Unassembled WGS sequence"/>
</dbReference>
<feature type="transmembrane region" description="Helical" evidence="11">
    <location>
        <begin position="288"/>
        <end position="307"/>
    </location>
</feature>
<dbReference type="AlphaFoldDB" id="A0A0P0EV96"/>
<dbReference type="PANTHER" id="PTHR24221:SF654">
    <property type="entry name" value="ATP-BINDING CASSETTE SUB-FAMILY B MEMBER 6"/>
    <property type="match status" value="1"/>
</dbReference>
<keyword evidence="2" id="KW-0813">Transport</keyword>
<dbReference type="GO" id="GO:0016887">
    <property type="term" value="F:ATP hydrolysis activity"/>
    <property type="evidence" value="ECO:0007669"/>
    <property type="project" value="InterPro"/>
</dbReference>
<evidence type="ECO:0000256" key="11">
    <source>
        <dbReference type="SAM" id="Phobius"/>
    </source>
</evidence>
<dbReference type="Proteomes" id="UP000440614">
    <property type="component" value="Unassembled WGS sequence"/>
</dbReference>
<dbReference type="EMBL" id="CP083685">
    <property type="protein sequence ID" value="UYU89621.1"/>
    <property type="molecule type" value="Genomic_DNA"/>
</dbReference>
<dbReference type="PROSITE" id="PS00211">
    <property type="entry name" value="ABC_TRANSPORTER_1"/>
    <property type="match status" value="1"/>
</dbReference>
<dbReference type="PROSITE" id="PS50929">
    <property type="entry name" value="ABC_TM1F"/>
    <property type="match status" value="1"/>
</dbReference>
<dbReference type="GO" id="GO:0005886">
    <property type="term" value="C:plasma membrane"/>
    <property type="evidence" value="ECO:0007669"/>
    <property type="project" value="UniProtKB-SubCell"/>
</dbReference>
<dbReference type="Proteomes" id="UP001156218">
    <property type="component" value="Chromosome"/>
</dbReference>
<dbReference type="CDD" id="cd02418">
    <property type="entry name" value="Peptidase_C39B"/>
    <property type="match status" value="1"/>
</dbReference>
<keyword evidence="8 11" id="KW-1133">Transmembrane helix</keyword>
<evidence type="ECO:0000259" key="14">
    <source>
        <dbReference type="PROSITE" id="PS50990"/>
    </source>
</evidence>
<comment type="subcellular location">
    <subcellularLocation>
        <location evidence="1">Cell membrane</location>
        <topology evidence="1">Multi-pass membrane protein</topology>
    </subcellularLocation>
</comment>
<feature type="domain" description="Peptidase C39" evidence="14">
    <location>
        <begin position="11"/>
        <end position="131"/>
    </location>
</feature>
<dbReference type="GO" id="GO:0043213">
    <property type="term" value="P:bacteriocin transport"/>
    <property type="evidence" value="ECO:0007669"/>
    <property type="project" value="UniProtKB-KW"/>
</dbReference>
<dbReference type="InterPro" id="IPR017871">
    <property type="entry name" value="ABC_transporter-like_CS"/>
</dbReference>
<feature type="transmembrane region" description="Helical" evidence="11">
    <location>
        <begin position="209"/>
        <end position="229"/>
    </location>
</feature>
<keyword evidence="3" id="KW-1003">Cell membrane</keyword>
<organism evidence="15 22">
    <name type="scientific">Bacteroides thetaiotaomicron</name>
    <dbReference type="NCBI Taxonomy" id="818"/>
    <lineage>
        <taxon>Bacteria</taxon>
        <taxon>Pseudomonadati</taxon>
        <taxon>Bacteroidota</taxon>
        <taxon>Bacteroidia</taxon>
        <taxon>Bacteroidales</taxon>
        <taxon>Bacteroidaceae</taxon>
        <taxon>Bacteroides</taxon>
    </lineage>
</organism>
<dbReference type="FunFam" id="3.40.50.300:FF:000299">
    <property type="entry name" value="ABC transporter ATP-binding protein/permease"/>
    <property type="match status" value="1"/>
</dbReference>
<evidence type="ECO:0000259" key="12">
    <source>
        <dbReference type="PROSITE" id="PS50893"/>
    </source>
</evidence>
<dbReference type="SMART" id="SM00382">
    <property type="entry name" value="AAA"/>
    <property type="match status" value="1"/>
</dbReference>
<dbReference type="Pfam" id="PF03412">
    <property type="entry name" value="Peptidase_C39"/>
    <property type="match status" value="1"/>
</dbReference>
<evidence type="ECO:0000256" key="9">
    <source>
        <dbReference type="ARBA" id="ARBA00023136"/>
    </source>
</evidence>
<dbReference type="GO" id="GO:0034040">
    <property type="term" value="F:ATPase-coupled lipid transmembrane transporter activity"/>
    <property type="evidence" value="ECO:0007669"/>
    <property type="project" value="TreeGrafter"/>
</dbReference>
<dbReference type="InterPro" id="IPR027417">
    <property type="entry name" value="P-loop_NTPase"/>
</dbReference>
<keyword evidence="6" id="KW-0067">ATP-binding</keyword>
<dbReference type="CDD" id="cd18571">
    <property type="entry name" value="ABC_6TM_peptidase_like"/>
    <property type="match status" value="1"/>
</dbReference>
<evidence type="ECO:0000256" key="4">
    <source>
        <dbReference type="ARBA" id="ARBA00022692"/>
    </source>
</evidence>
<evidence type="ECO:0000256" key="10">
    <source>
        <dbReference type="ARBA" id="ARBA00043264"/>
    </source>
</evidence>
<evidence type="ECO:0000259" key="13">
    <source>
        <dbReference type="PROSITE" id="PS50929"/>
    </source>
</evidence>
<dbReference type="Proteomes" id="UP000436858">
    <property type="component" value="Unassembled WGS sequence"/>
</dbReference>
<reference evidence="21 22" key="2">
    <citation type="journal article" date="2019" name="Nat. Med.">
        <title>A library of human gut bacterial isolates paired with longitudinal multiomics data enables mechanistic microbiome research.</title>
        <authorList>
            <person name="Poyet M."/>
            <person name="Groussin M."/>
            <person name="Gibbons S.M."/>
            <person name="Avila-Pacheco J."/>
            <person name="Jiang X."/>
            <person name="Kearney S.M."/>
            <person name="Perrotta A.R."/>
            <person name="Berdy B."/>
            <person name="Zhao S."/>
            <person name="Lieberman T.D."/>
            <person name="Swanson P.K."/>
            <person name="Smith M."/>
            <person name="Roesemann S."/>
            <person name="Alexander J.E."/>
            <person name="Rich S.A."/>
            <person name="Livny J."/>
            <person name="Vlamakis H."/>
            <person name="Clish C."/>
            <person name="Bullock K."/>
            <person name="Deik A."/>
            <person name="Scott J."/>
            <person name="Pierce K.A."/>
            <person name="Xavier R.J."/>
            <person name="Alm E.J."/>
        </authorList>
    </citation>
    <scope>NUCLEOTIDE SEQUENCE [LARGE SCALE GENOMIC DNA]</scope>
    <source>
        <strain evidence="16 21">BIOML-A162</strain>
        <strain evidence="15 22">BIOML-A188</strain>
    </source>
</reference>
<evidence type="ECO:0000256" key="8">
    <source>
        <dbReference type="ARBA" id="ARBA00022989"/>
    </source>
</evidence>